<evidence type="ECO:0000313" key="5">
    <source>
        <dbReference type="Proteomes" id="UP000193944"/>
    </source>
</evidence>
<dbReference type="Gene3D" id="3.40.50.1820">
    <property type="entry name" value="alpha/beta hydrolase"/>
    <property type="match status" value="1"/>
</dbReference>
<evidence type="ECO:0000259" key="3">
    <source>
        <dbReference type="Pfam" id="PF07859"/>
    </source>
</evidence>
<comment type="caution">
    <text evidence="4">The sequence shown here is derived from an EMBL/GenBank/DDBJ whole genome shotgun (WGS) entry which is preliminary data.</text>
</comment>
<name>A0A1Y1WUK0_9FUNG</name>
<dbReference type="SUPFAM" id="SSF53474">
    <property type="entry name" value="alpha/beta-Hydrolases"/>
    <property type="match status" value="1"/>
</dbReference>
<dbReference type="AlphaFoldDB" id="A0A1Y1WUK0"/>
<dbReference type="PANTHER" id="PTHR48081">
    <property type="entry name" value="AB HYDROLASE SUPERFAMILY PROTEIN C4A8.06C"/>
    <property type="match status" value="1"/>
</dbReference>
<dbReference type="EMBL" id="MCFG01000273">
    <property type="protein sequence ID" value="ORX76896.1"/>
    <property type="molecule type" value="Genomic_DNA"/>
</dbReference>
<evidence type="ECO:0000313" key="4">
    <source>
        <dbReference type="EMBL" id="ORX76896.1"/>
    </source>
</evidence>
<keyword evidence="1 4" id="KW-0378">Hydrolase</keyword>
<feature type="domain" description="Alpha/beta hydrolase fold-3" evidence="3">
    <location>
        <begin position="109"/>
        <end position="254"/>
    </location>
</feature>
<keyword evidence="2" id="KW-1133">Transmembrane helix</keyword>
<feature type="transmembrane region" description="Helical" evidence="2">
    <location>
        <begin position="12"/>
        <end position="31"/>
    </location>
</feature>
<dbReference type="Pfam" id="PF07859">
    <property type="entry name" value="Abhydrolase_3"/>
    <property type="match status" value="1"/>
</dbReference>
<reference evidence="4 5" key="2">
    <citation type="submission" date="2016-08" db="EMBL/GenBank/DDBJ databases">
        <title>Pervasive Adenine N6-methylation of Active Genes in Fungi.</title>
        <authorList>
            <consortium name="DOE Joint Genome Institute"/>
            <person name="Mondo S.J."/>
            <person name="Dannebaum R.O."/>
            <person name="Kuo R.C."/>
            <person name="Labutti K."/>
            <person name="Haridas S."/>
            <person name="Kuo A."/>
            <person name="Salamov A."/>
            <person name="Ahrendt S.R."/>
            <person name="Lipzen A."/>
            <person name="Sullivan W."/>
            <person name="Andreopoulos W.B."/>
            <person name="Clum A."/>
            <person name="Lindquist E."/>
            <person name="Daum C."/>
            <person name="Ramamoorthy G.K."/>
            <person name="Gryganskyi A."/>
            <person name="Culley D."/>
            <person name="Magnuson J.K."/>
            <person name="James T.Y."/>
            <person name="O'Malley M.A."/>
            <person name="Stajich J.E."/>
            <person name="Spatafora J.W."/>
            <person name="Visel A."/>
            <person name="Grigoriev I.V."/>
        </authorList>
    </citation>
    <scope>NUCLEOTIDE SEQUENCE [LARGE SCALE GENOMIC DNA]</scope>
    <source>
        <strain evidence="4 5">S4</strain>
    </source>
</reference>
<dbReference type="GO" id="GO:0016787">
    <property type="term" value="F:hydrolase activity"/>
    <property type="evidence" value="ECO:0007669"/>
    <property type="project" value="UniProtKB-KW"/>
</dbReference>
<dbReference type="Proteomes" id="UP000193944">
    <property type="component" value="Unassembled WGS sequence"/>
</dbReference>
<dbReference type="STRING" id="1754192.A0A1Y1WUK0"/>
<evidence type="ECO:0000256" key="2">
    <source>
        <dbReference type="SAM" id="Phobius"/>
    </source>
</evidence>
<keyword evidence="2" id="KW-0472">Membrane</keyword>
<evidence type="ECO:0000256" key="1">
    <source>
        <dbReference type="ARBA" id="ARBA00022801"/>
    </source>
</evidence>
<reference evidence="4 5" key="1">
    <citation type="submission" date="2016-08" db="EMBL/GenBank/DDBJ databases">
        <title>A Parts List for Fungal Cellulosomes Revealed by Comparative Genomics.</title>
        <authorList>
            <consortium name="DOE Joint Genome Institute"/>
            <person name="Haitjema C.H."/>
            <person name="Gilmore S.P."/>
            <person name="Henske J.K."/>
            <person name="Solomon K.V."/>
            <person name="De Groot R."/>
            <person name="Kuo A."/>
            <person name="Mondo S.J."/>
            <person name="Salamov A.A."/>
            <person name="Labutti K."/>
            <person name="Zhao Z."/>
            <person name="Chiniquy J."/>
            <person name="Barry K."/>
            <person name="Brewer H.M."/>
            <person name="Purvine S.O."/>
            <person name="Wright A.T."/>
            <person name="Boxma B."/>
            <person name="Van Alen T."/>
            <person name="Hackstein J.H."/>
            <person name="Baker S.E."/>
            <person name="Grigoriev I.V."/>
            <person name="O'Malley M.A."/>
        </authorList>
    </citation>
    <scope>NUCLEOTIDE SEQUENCE [LARGE SCALE GENOMIC DNA]</scope>
    <source>
        <strain evidence="4 5">S4</strain>
    </source>
</reference>
<keyword evidence="5" id="KW-1185">Reference proteome</keyword>
<dbReference type="InterPro" id="IPR029058">
    <property type="entry name" value="AB_hydrolase_fold"/>
</dbReference>
<gene>
    <name evidence="4" type="ORF">BCR32DRAFT_223826</name>
</gene>
<organism evidence="4 5">
    <name type="scientific">Anaeromyces robustus</name>
    <dbReference type="NCBI Taxonomy" id="1754192"/>
    <lineage>
        <taxon>Eukaryota</taxon>
        <taxon>Fungi</taxon>
        <taxon>Fungi incertae sedis</taxon>
        <taxon>Chytridiomycota</taxon>
        <taxon>Chytridiomycota incertae sedis</taxon>
        <taxon>Neocallimastigomycetes</taxon>
        <taxon>Neocallimastigales</taxon>
        <taxon>Neocallimastigaceae</taxon>
        <taxon>Anaeromyces</taxon>
    </lineage>
</organism>
<dbReference type="OrthoDB" id="6499973at2759"/>
<dbReference type="InterPro" id="IPR013094">
    <property type="entry name" value="AB_hydrolase_3"/>
</dbReference>
<dbReference type="InterPro" id="IPR050300">
    <property type="entry name" value="GDXG_lipolytic_enzyme"/>
</dbReference>
<proteinExistence type="predicted"/>
<protein>
    <submittedName>
        <fullName evidence="4">Alpha/beta-hydrolase</fullName>
    </submittedName>
</protein>
<sequence>MEMNSKKIKIIITLLFVFLVSIIALIIFIIARNDEIKYSELIKLTTGASLKVYKSDDNNNNGRSIIVFPGGSYAKLADKNEGTHWAPFLRDLGYTSAVLYYTVPPKAPDGPLKEALEAMKYLRNITTTGIIGVMGFSAGGHLASTVATHTHDKEEEEEEHPSFQILFYPVITMDANYTHARSRLNILGSNPTNELINLYSNEKQVTTNTPPAYITWTDDDTVVSPLNSINYADALKKADVPVYTKNFPKGEHGFGFSNKFEYHNEMIEDLTKWFENMNKTLNEKELLQENKNKKK</sequence>
<dbReference type="PANTHER" id="PTHR48081:SF6">
    <property type="entry name" value="PEPTIDASE S9 PROLYL OLIGOPEPTIDASE CATALYTIC DOMAIN-CONTAINING PROTEIN"/>
    <property type="match status" value="1"/>
</dbReference>
<keyword evidence="2" id="KW-0812">Transmembrane</keyword>
<accession>A0A1Y1WUK0</accession>